<dbReference type="CDD" id="cd06223">
    <property type="entry name" value="PRTases_typeI"/>
    <property type="match status" value="1"/>
</dbReference>
<protein>
    <recommendedName>
        <fullName evidence="5 9">Orotate phosphoribosyltransferase</fullName>
        <shortName evidence="9">OPRT</shortName>
        <shortName evidence="9">OPRTase</shortName>
        <ecNumber evidence="5 9">2.4.2.10</ecNumber>
    </recommendedName>
</protein>
<name>A0ABT3T8P2_9GAMM</name>
<feature type="binding site" description="in other chain" evidence="9">
    <location>
        <begin position="72"/>
        <end position="73"/>
    </location>
    <ligand>
        <name>5-phospho-alpha-D-ribose 1-diphosphate</name>
        <dbReference type="ChEBI" id="CHEBI:58017"/>
        <note>ligand shared between dimeric partners</note>
    </ligand>
</feature>
<feature type="binding site" evidence="9">
    <location>
        <position position="99"/>
    </location>
    <ligand>
        <name>5-phospho-alpha-D-ribose 1-diphosphate</name>
        <dbReference type="ChEBI" id="CHEBI:58017"/>
        <note>ligand shared between dimeric partners</note>
    </ligand>
</feature>
<sequence length="218" mass="23174">MKGYQTEFIELARACNVLQFGQFELKSGRTSPYFFNAGKFSTGRAMATLGRCYAQCIVDSGVEFDLLLGPAYKGIPLGTATAIALADQHGINVPFAYNRKEVKAHGEGGSLVGASLVGRALVIDDVITAGTAVREVLAMIEDAGATLAGVVIGLDRQERGVDQVSAVQELRQAHEIPVISIIALEHIIDYLGSAGAESTELLGAMQHYREQFGAIVDS</sequence>
<feature type="binding site" description="in other chain" evidence="9">
    <location>
        <begin position="124"/>
        <end position="132"/>
    </location>
    <ligand>
        <name>5-phospho-alpha-D-ribose 1-diphosphate</name>
        <dbReference type="ChEBI" id="CHEBI:58017"/>
        <note>ligand shared between dimeric partners</note>
    </ligand>
</feature>
<comment type="caution">
    <text evidence="11">The sequence shown here is derived from an EMBL/GenBank/DDBJ whole genome shotgun (WGS) entry which is preliminary data.</text>
</comment>
<dbReference type="NCBIfam" id="TIGR00336">
    <property type="entry name" value="pyrE"/>
    <property type="match status" value="1"/>
</dbReference>
<keyword evidence="9" id="KW-0460">Magnesium</keyword>
<comment type="catalytic activity">
    <reaction evidence="9">
        <text>orotidine 5'-phosphate + diphosphate = orotate + 5-phospho-alpha-D-ribose 1-diphosphate</text>
        <dbReference type="Rhea" id="RHEA:10380"/>
        <dbReference type="ChEBI" id="CHEBI:30839"/>
        <dbReference type="ChEBI" id="CHEBI:33019"/>
        <dbReference type="ChEBI" id="CHEBI:57538"/>
        <dbReference type="ChEBI" id="CHEBI:58017"/>
        <dbReference type="EC" id="2.4.2.10"/>
    </reaction>
</comment>
<evidence type="ECO:0000256" key="3">
    <source>
        <dbReference type="ARBA" id="ARBA00006340"/>
    </source>
</evidence>
<dbReference type="PANTHER" id="PTHR46683:SF1">
    <property type="entry name" value="OROTATE PHOSPHORIBOSYLTRANSFERASE 1-RELATED"/>
    <property type="match status" value="1"/>
</dbReference>
<feature type="binding site" description="in other chain" evidence="9">
    <location>
        <position position="100"/>
    </location>
    <ligand>
        <name>5-phospho-alpha-D-ribose 1-diphosphate</name>
        <dbReference type="ChEBI" id="CHEBI:58017"/>
        <note>ligand shared between dimeric partners</note>
    </ligand>
</feature>
<feature type="binding site" evidence="9">
    <location>
        <position position="103"/>
    </location>
    <ligand>
        <name>5-phospho-alpha-D-ribose 1-diphosphate</name>
        <dbReference type="ChEBI" id="CHEBI:58017"/>
        <note>ligand shared between dimeric partners</note>
    </ligand>
</feature>
<feature type="domain" description="Phosphoribosyltransferase" evidence="10">
    <location>
        <begin position="48"/>
        <end position="163"/>
    </location>
</feature>
<gene>
    <name evidence="9" type="primary">pyrE</name>
    <name evidence="11" type="ORF">EYC82_12515</name>
</gene>
<proteinExistence type="inferred from homology"/>
<evidence type="ECO:0000313" key="12">
    <source>
        <dbReference type="Proteomes" id="UP001143304"/>
    </source>
</evidence>
<feature type="binding site" description="in other chain" evidence="9">
    <location>
        <position position="26"/>
    </location>
    <ligand>
        <name>5-phospho-alpha-D-ribose 1-diphosphate</name>
        <dbReference type="ChEBI" id="CHEBI:58017"/>
        <note>ligand shared between dimeric partners</note>
    </ligand>
</feature>
<evidence type="ECO:0000256" key="5">
    <source>
        <dbReference type="ARBA" id="ARBA00011971"/>
    </source>
</evidence>
<evidence type="ECO:0000313" key="11">
    <source>
        <dbReference type="EMBL" id="MCX2978181.1"/>
    </source>
</evidence>
<organism evidence="11 12">
    <name type="scientific">Candidatus Marimicrobium litorale</name>
    <dbReference type="NCBI Taxonomy" id="2518991"/>
    <lineage>
        <taxon>Bacteria</taxon>
        <taxon>Pseudomonadati</taxon>
        <taxon>Pseudomonadota</taxon>
        <taxon>Gammaproteobacteria</taxon>
        <taxon>Cellvibrionales</taxon>
        <taxon>Halieaceae</taxon>
        <taxon>Marimicrobium</taxon>
    </lineage>
</organism>
<feature type="binding site" evidence="9">
    <location>
        <position position="105"/>
    </location>
    <ligand>
        <name>5-phospho-alpha-D-ribose 1-diphosphate</name>
        <dbReference type="ChEBI" id="CHEBI:58017"/>
        <note>ligand shared between dimeric partners</note>
    </ligand>
</feature>
<dbReference type="Pfam" id="PF00156">
    <property type="entry name" value="Pribosyltran"/>
    <property type="match status" value="1"/>
</dbReference>
<dbReference type="RefSeq" id="WP_279249880.1">
    <property type="nucleotide sequence ID" value="NZ_SHNO01000001.1"/>
</dbReference>
<evidence type="ECO:0000259" key="10">
    <source>
        <dbReference type="Pfam" id="PF00156"/>
    </source>
</evidence>
<keyword evidence="6 9" id="KW-0328">Glycosyltransferase</keyword>
<evidence type="ECO:0000256" key="2">
    <source>
        <dbReference type="ARBA" id="ARBA00004889"/>
    </source>
</evidence>
<feature type="binding site" evidence="9">
    <location>
        <position position="128"/>
    </location>
    <ligand>
        <name>orotate</name>
        <dbReference type="ChEBI" id="CHEBI:30839"/>
    </ligand>
</feature>
<comment type="cofactor">
    <cofactor evidence="9">
        <name>Mg(2+)</name>
        <dbReference type="ChEBI" id="CHEBI:18420"/>
    </cofactor>
</comment>
<dbReference type="InterPro" id="IPR004467">
    <property type="entry name" value="Or_phspho_trans_dom"/>
</dbReference>
<evidence type="ECO:0000256" key="6">
    <source>
        <dbReference type="ARBA" id="ARBA00022676"/>
    </source>
</evidence>
<dbReference type="Proteomes" id="UP001143304">
    <property type="component" value="Unassembled WGS sequence"/>
</dbReference>
<keyword evidence="7 9" id="KW-0808">Transferase</keyword>
<feature type="binding site" evidence="9">
    <location>
        <position position="156"/>
    </location>
    <ligand>
        <name>orotate</name>
        <dbReference type="ChEBI" id="CHEBI:30839"/>
    </ligand>
</feature>
<dbReference type="PANTHER" id="PTHR46683">
    <property type="entry name" value="OROTATE PHOSPHORIBOSYLTRANSFERASE 1-RELATED"/>
    <property type="match status" value="1"/>
</dbReference>
<dbReference type="HAMAP" id="MF_01208">
    <property type="entry name" value="PyrE"/>
    <property type="match status" value="1"/>
</dbReference>
<feature type="binding site" evidence="9">
    <location>
        <begin position="34"/>
        <end position="35"/>
    </location>
    <ligand>
        <name>orotate</name>
        <dbReference type="ChEBI" id="CHEBI:30839"/>
    </ligand>
</feature>
<reference evidence="11" key="1">
    <citation type="submission" date="2019-02" db="EMBL/GenBank/DDBJ databases">
        <authorList>
            <person name="Li S.-H."/>
        </authorList>
    </citation>
    <scope>NUCLEOTIDE SEQUENCE</scope>
    <source>
        <strain evidence="11">IMCC11814</strain>
    </source>
</reference>
<dbReference type="GO" id="GO:0004588">
    <property type="term" value="F:orotate phosphoribosyltransferase activity"/>
    <property type="evidence" value="ECO:0007669"/>
    <property type="project" value="UniProtKB-EC"/>
</dbReference>
<dbReference type="InterPro" id="IPR029057">
    <property type="entry name" value="PRTase-like"/>
</dbReference>
<evidence type="ECO:0000256" key="1">
    <source>
        <dbReference type="ARBA" id="ARBA00003769"/>
    </source>
</evidence>
<comment type="function">
    <text evidence="1 9">Catalyzes the transfer of a ribosyl phosphate group from 5-phosphoribose 1-diphosphate to orotate, leading to the formation of orotidine monophosphate (OMP).</text>
</comment>
<comment type="pathway">
    <text evidence="2 9">Pyrimidine metabolism; UMP biosynthesis via de novo pathway; UMP from orotate: step 1/2.</text>
</comment>
<evidence type="ECO:0000256" key="9">
    <source>
        <dbReference type="HAMAP-Rule" id="MF_01208"/>
    </source>
</evidence>
<dbReference type="Gene3D" id="3.40.50.2020">
    <property type="match status" value="1"/>
</dbReference>
<dbReference type="EC" id="2.4.2.10" evidence="5 9"/>
<evidence type="ECO:0000256" key="8">
    <source>
        <dbReference type="ARBA" id="ARBA00022975"/>
    </source>
</evidence>
<evidence type="ECO:0000256" key="4">
    <source>
        <dbReference type="ARBA" id="ARBA00011738"/>
    </source>
</evidence>
<keyword evidence="8 9" id="KW-0665">Pyrimidine biosynthesis</keyword>
<dbReference type="InterPro" id="IPR023031">
    <property type="entry name" value="OPRT"/>
</dbReference>
<dbReference type="InterPro" id="IPR000836">
    <property type="entry name" value="PRTase_dom"/>
</dbReference>
<keyword evidence="12" id="KW-1185">Reference proteome</keyword>
<evidence type="ECO:0000256" key="7">
    <source>
        <dbReference type="ARBA" id="ARBA00022679"/>
    </source>
</evidence>
<dbReference type="SUPFAM" id="SSF53271">
    <property type="entry name" value="PRTase-like"/>
    <property type="match status" value="1"/>
</dbReference>
<comment type="similarity">
    <text evidence="3 9">Belongs to the purine/pyrimidine phosphoribosyltransferase family. PyrE subfamily.</text>
</comment>
<comment type="subunit">
    <text evidence="4 9">Homodimer.</text>
</comment>
<dbReference type="EMBL" id="SHNO01000001">
    <property type="protein sequence ID" value="MCX2978181.1"/>
    <property type="molecule type" value="Genomic_DNA"/>
</dbReference>
<accession>A0ABT3T8P2</accession>